<keyword evidence="3" id="KW-1185">Reference proteome</keyword>
<sequence length="273" mass="30477">MATCLPNDETKLQLPLTNMFHMLVALRWFVHTIQVYLSISSLLVLIGHAFAKFGSPEIAGQEASKLETELRRAHRLIERNRSLRGARACAAFPPRPETPPTGARDRCPYLLDRLLVHDWSVGVRVASISRIDVPAGYTSQSSTLYTRDTIVCCEQERPLYSTVQRQLTLLPPAYYSLIVKRGVSKQREANRLSCLCMSNARGALSHDVEGSRVAVGIAAVNTVPRPDPGQTTRLVSEDEDLRPSVVERARMCGRARLVLWVWPPVALILAFLH</sequence>
<feature type="transmembrane region" description="Helical" evidence="1">
    <location>
        <begin position="28"/>
        <end position="51"/>
    </location>
</feature>
<keyword evidence="1" id="KW-0812">Transmembrane</keyword>
<keyword evidence="1" id="KW-1133">Transmembrane helix</keyword>
<reference evidence="2 3" key="1">
    <citation type="submission" date="2023-02" db="EMBL/GenBank/DDBJ databases">
        <title>LHISI_Scaffold_Assembly.</title>
        <authorList>
            <person name="Stuart O.P."/>
            <person name="Cleave R."/>
            <person name="Magrath M.J.L."/>
            <person name="Mikheyev A.S."/>
        </authorList>
    </citation>
    <scope>NUCLEOTIDE SEQUENCE [LARGE SCALE GENOMIC DNA]</scope>
    <source>
        <strain evidence="2">Daus_M_001</strain>
        <tissue evidence="2">Leg muscle</tissue>
    </source>
</reference>
<protein>
    <submittedName>
        <fullName evidence="2">Uncharacterized protein</fullName>
    </submittedName>
</protein>
<evidence type="ECO:0000313" key="2">
    <source>
        <dbReference type="EMBL" id="KAJ8895497.1"/>
    </source>
</evidence>
<evidence type="ECO:0000256" key="1">
    <source>
        <dbReference type="SAM" id="Phobius"/>
    </source>
</evidence>
<keyword evidence="1" id="KW-0472">Membrane</keyword>
<name>A0ABQ9IFQ8_9NEOP</name>
<dbReference type="EMBL" id="JARBHB010000001">
    <property type="protein sequence ID" value="KAJ8895497.1"/>
    <property type="molecule type" value="Genomic_DNA"/>
</dbReference>
<proteinExistence type="predicted"/>
<dbReference type="Proteomes" id="UP001159363">
    <property type="component" value="Chromosome 1"/>
</dbReference>
<gene>
    <name evidence="2" type="ORF">PR048_000830</name>
</gene>
<organism evidence="2 3">
    <name type="scientific">Dryococelus australis</name>
    <dbReference type="NCBI Taxonomy" id="614101"/>
    <lineage>
        <taxon>Eukaryota</taxon>
        <taxon>Metazoa</taxon>
        <taxon>Ecdysozoa</taxon>
        <taxon>Arthropoda</taxon>
        <taxon>Hexapoda</taxon>
        <taxon>Insecta</taxon>
        <taxon>Pterygota</taxon>
        <taxon>Neoptera</taxon>
        <taxon>Polyneoptera</taxon>
        <taxon>Phasmatodea</taxon>
        <taxon>Verophasmatodea</taxon>
        <taxon>Anareolatae</taxon>
        <taxon>Phasmatidae</taxon>
        <taxon>Eurycanthinae</taxon>
        <taxon>Dryococelus</taxon>
    </lineage>
</organism>
<comment type="caution">
    <text evidence="2">The sequence shown here is derived from an EMBL/GenBank/DDBJ whole genome shotgun (WGS) entry which is preliminary data.</text>
</comment>
<evidence type="ECO:0000313" key="3">
    <source>
        <dbReference type="Proteomes" id="UP001159363"/>
    </source>
</evidence>
<accession>A0ABQ9IFQ8</accession>